<evidence type="ECO:0000313" key="2">
    <source>
        <dbReference type="Proteomes" id="UP000066549"/>
    </source>
</evidence>
<name>A0A0H4J1Q9_9PROT</name>
<protein>
    <submittedName>
        <fullName evidence="1">Uncharacterized protein</fullName>
    </submittedName>
</protein>
<keyword evidence="2" id="KW-1185">Reference proteome</keyword>
<gene>
    <name evidence="1" type="ORF">VI33_04520</name>
</gene>
<dbReference type="EMBL" id="CP011002">
    <property type="protein sequence ID" value="AKO65980.1"/>
    <property type="molecule type" value="Genomic_DNA"/>
</dbReference>
<organism evidence="1 2">
    <name type="scientific">Methylophilales bacterium MBRS-H7</name>
    <dbReference type="NCBI Taxonomy" id="1623450"/>
    <lineage>
        <taxon>Bacteria</taxon>
        <taxon>Pseudomonadati</taxon>
        <taxon>Pseudomonadota</taxon>
        <taxon>Betaproteobacteria</taxon>
        <taxon>Nitrosomonadales</taxon>
        <taxon>OM43 clade</taxon>
    </lineage>
</organism>
<reference evidence="1 2" key="1">
    <citation type="submission" date="2015-03" db="EMBL/GenBank/DDBJ databases">
        <title>Comparative analysis of the OM43 clade including a novel species from Red Sea uncovers genomic and metabolic diversity among marine methylotrophs.</title>
        <authorList>
            <person name="Jimenez-Infante F."/>
            <person name="Ngugi D.K."/>
            <person name="Vinu M."/>
            <person name="Alam I."/>
            <person name="Kamau A."/>
            <person name="Blom J."/>
            <person name="Bajic V.B."/>
            <person name="Stingl U."/>
        </authorList>
    </citation>
    <scope>NUCLEOTIDE SEQUENCE [LARGE SCALE GENOMIC DNA]</scope>
    <source>
        <strain evidence="1 2">MBRSH7</strain>
    </source>
</reference>
<accession>A0A0H4J1Q9</accession>
<sequence length="88" mass="10594">MKKKYPRPRSTGKNHWNYKHGKYTTEEQQRWADFNCRLRFMCDMAIYGGLMSNPSKFLGRPPKDYFKPDFNNVWHRVCVHIKINGLGR</sequence>
<proteinExistence type="predicted"/>
<dbReference type="Proteomes" id="UP000066549">
    <property type="component" value="Chromosome"/>
</dbReference>
<dbReference type="AlphaFoldDB" id="A0A0H4J1Q9"/>
<evidence type="ECO:0000313" key="1">
    <source>
        <dbReference type="EMBL" id="AKO65980.1"/>
    </source>
</evidence>